<dbReference type="PANTHER" id="PTHR45667">
    <property type="entry name" value="S-ADENOSYLMETHIONINE MITOCHONDRIAL CARRIER PROTEIN"/>
    <property type="match status" value="1"/>
</dbReference>
<evidence type="ECO:0000313" key="10">
    <source>
        <dbReference type="EMBL" id="CAE8623554.1"/>
    </source>
</evidence>
<evidence type="ECO:0000256" key="9">
    <source>
        <dbReference type="RuleBase" id="RU000488"/>
    </source>
</evidence>
<dbReference type="Proteomes" id="UP000654075">
    <property type="component" value="Unassembled WGS sequence"/>
</dbReference>
<keyword evidence="3 9" id="KW-0813">Transport</keyword>
<accession>A0A813GKZ1</accession>
<dbReference type="AlphaFoldDB" id="A0A813GKZ1"/>
<keyword evidence="11" id="KW-1185">Reference proteome</keyword>
<feature type="repeat" description="Solcar" evidence="8">
    <location>
        <begin position="2"/>
        <end position="85"/>
    </location>
</feature>
<dbReference type="GO" id="GO:0016020">
    <property type="term" value="C:membrane"/>
    <property type="evidence" value="ECO:0007669"/>
    <property type="project" value="UniProtKB-SubCell"/>
</dbReference>
<comment type="similarity">
    <text evidence="2 9">Belongs to the mitochondrial carrier (TC 2.A.29) family.</text>
</comment>
<comment type="caution">
    <text evidence="10">The sequence shown here is derived from an EMBL/GenBank/DDBJ whole genome shotgun (WGS) entry which is preliminary data.</text>
</comment>
<dbReference type="Pfam" id="PF00153">
    <property type="entry name" value="Mito_carr"/>
    <property type="match status" value="1"/>
</dbReference>
<evidence type="ECO:0000256" key="7">
    <source>
        <dbReference type="ARBA" id="ARBA00023136"/>
    </source>
</evidence>
<dbReference type="PROSITE" id="PS50920">
    <property type="entry name" value="SOLCAR"/>
    <property type="match status" value="1"/>
</dbReference>
<dbReference type="InterPro" id="IPR023395">
    <property type="entry name" value="MCP_dom_sf"/>
</dbReference>
<evidence type="ECO:0000256" key="2">
    <source>
        <dbReference type="ARBA" id="ARBA00006375"/>
    </source>
</evidence>
<dbReference type="EMBL" id="CAJNNV010028190">
    <property type="protein sequence ID" value="CAE8623554.1"/>
    <property type="molecule type" value="Genomic_DNA"/>
</dbReference>
<dbReference type="Gene3D" id="1.50.40.10">
    <property type="entry name" value="Mitochondrial carrier domain"/>
    <property type="match status" value="1"/>
</dbReference>
<protein>
    <recommendedName>
        <fullName evidence="12">Mitochondrial carrier protein</fullName>
    </recommendedName>
</protein>
<dbReference type="SUPFAM" id="SSF103506">
    <property type="entry name" value="Mitochondrial carrier"/>
    <property type="match status" value="1"/>
</dbReference>
<evidence type="ECO:0000256" key="5">
    <source>
        <dbReference type="ARBA" id="ARBA00022737"/>
    </source>
</evidence>
<feature type="non-terminal residue" evidence="10">
    <location>
        <position position="89"/>
    </location>
</feature>
<evidence type="ECO:0000256" key="6">
    <source>
        <dbReference type="ARBA" id="ARBA00022989"/>
    </source>
</evidence>
<evidence type="ECO:0000313" key="11">
    <source>
        <dbReference type="Proteomes" id="UP000654075"/>
    </source>
</evidence>
<dbReference type="OrthoDB" id="276989at2759"/>
<name>A0A813GKZ1_POLGL</name>
<sequence length="89" mass="9153">TVGMTCGGIAGAFAGWVTTPLDVAKTRIMLESASGNSQPGMLAKVREIHGSAGVRGLFCGAATRTAYVGVSCALSFGAFEWAKSNLQRQ</sequence>
<organism evidence="10 11">
    <name type="scientific">Polarella glacialis</name>
    <name type="common">Dinoflagellate</name>
    <dbReference type="NCBI Taxonomy" id="89957"/>
    <lineage>
        <taxon>Eukaryota</taxon>
        <taxon>Sar</taxon>
        <taxon>Alveolata</taxon>
        <taxon>Dinophyceae</taxon>
        <taxon>Suessiales</taxon>
        <taxon>Suessiaceae</taxon>
        <taxon>Polarella</taxon>
    </lineage>
</organism>
<comment type="subcellular location">
    <subcellularLocation>
        <location evidence="1">Membrane</location>
        <topology evidence="1">Multi-pass membrane protein</topology>
    </subcellularLocation>
</comment>
<evidence type="ECO:0000256" key="1">
    <source>
        <dbReference type="ARBA" id="ARBA00004141"/>
    </source>
</evidence>
<keyword evidence="7 8" id="KW-0472">Membrane</keyword>
<keyword evidence="4 8" id="KW-0812">Transmembrane</keyword>
<dbReference type="InterPro" id="IPR018108">
    <property type="entry name" value="MCP_transmembrane"/>
</dbReference>
<evidence type="ECO:0008006" key="12">
    <source>
        <dbReference type="Google" id="ProtNLM"/>
    </source>
</evidence>
<evidence type="ECO:0000256" key="4">
    <source>
        <dbReference type="ARBA" id="ARBA00022692"/>
    </source>
</evidence>
<reference evidence="10" key="1">
    <citation type="submission" date="2021-02" db="EMBL/GenBank/DDBJ databases">
        <authorList>
            <person name="Dougan E. K."/>
            <person name="Rhodes N."/>
            <person name="Thang M."/>
            <person name="Chan C."/>
        </authorList>
    </citation>
    <scope>NUCLEOTIDE SEQUENCE</scope>
</reference>
<evidence type="ECO:0000256" key="8">
    <source>
        <dbReference type="PROSITE-ProRule" id="PRU00282"/>
    </source>
</evidence>
<gene>
    <name evidence="10" type="ORF">PGLA1383_LOCUS40808</name>
</gene>
<keyword evidence="6" id="KW-1133">Transmembrane helix</keyword>
<proteinExistence type="inferred from homology"/>
<keyword evidence="5" id="KW-0677">Repeat</keyword>
<evidence type="ECO:0000256" key="3">
    <source>
        <dbReference type="ARBA" id="ARBA00022448"/>
    </source>
</evidence>